<feature type="transmembrane region" description="Helical" evidence="1">
    <location>
        <begin position="21"/>
        <end position="40"/>
    </location>
</feature>
<gene>
    <name evidence="3" type="ORF">KHA97_03965</name>
</gene>
<feature type="transmembrane region" description="Helical" evidence="1">
    <location>
        <begin position="46"/>
        <end position="66"/>
    </location>
</feature>
<dbReference type="Pfam" id="PF01882">
    <property type="entry name" value="DUF58"/>
    <property type="match status" value="1"/>
</dbReference>
<keyword evidence="1" id="KW-0812">Transmembrane</keyword>
<keyword evidence="1" id="KW-1133">Transmembrane helix</keyword>
<dbReference type="Gene3D" id="3.40.50.410">
    <property type="entry name" value="von Willebrand factor, type A domain"/>
    <property type="match status" value="1"/>
</dbReference>
<dbReference type="AlphaFoldDB" id="A0A942TAH5"/>
<feature type="domain" description="VWFA" evidence="2">
    <location>
        <begin position="246"/>
        <end position="410"/>
    </location>
</feature>
<dbReference type="RefSeq" id="WP_213123432.1">
    <property type="nucleotide sequence ID" value="NZ_JAGYPG010000001.1"/>
</dbReference>
<dbReference type="InterPro" id="IPR002035">
    <property type="entry name" value="VWF_A"/>
</dbReference>
<keyword evidence="1" id="KW-0472">Membrane</keyword>
<dbReference type="EMBL" id="JAGYPG010000001">
    <property type="protein sequence ID" value="MBS4194231.1"/>
    <property type="molecule type" value="Genomic_DNA"/>
</dbReference>
<dbReference type="SUPFAM" id="SSF53300">
    <property type="entry name" value="vWA-like"/>
    <property type="match status" value="1"/>
</dbReference>
<proteinExistence type="predicted"/>
<reference evidence="3 4" key="1">
    <citation type="submission" date="2021-05" db="EMBL/GenBank/DDBJ databases">
        <title>Novel Bacillus species.</title>
        <authorList>
            <person name="Liu G."/>
        </authorList>
    </citation>
    <scope>NUCLEOTIDE SEQUENCE [LARGE SCALE GENOMIC DNA]</scope>
    <source>
        <strain evidence="4">FJAT-49780</strain>
    </source>
</reference>
<protein>
    <submittedName>
        <fullName evidence="3">DUF58 domain-containing protein</fullName>
    </submittedName>
</protein>
<dbReference type="PANTHER" id="PTHR33608:SF3">
    <property type="entry name" value="SLR2013 PROTEIN"/>
    <property type="match status" value="1"/>
</dbReference>
<dbReference type="InterPro" id="IPR002881">
    <property type="entry name" value="DUF58"/>
</dbReference>
<name>A0A942TAH5_9BACI</name>
<comment type="caution">
    <text evidence="3">The sequence shown here is derived from an EMBL/GenBank/DDBJ whole genome shotgun (WGS) entry which is preliminary data.</text>
</comment>
<dbReference type="Proteomes" id="UP000681414">
    <property type="component" value="Unassembled WGS sequence"/>
</dbReference>
<dbReference type="InterPro" id="IPR036465">
    <property type="entry name" value="vWFA_dom_sf"/>
</dbReference>
<keyword evidence="4" id="KW-1185">Reference proteome</keyword>
<sequence>MTKSLKNLWDRFLFQGRGILPSRRLISIFIILSLVLLVLSFGNLSWWAFIFMNVVLFLVSLVDLFFSPKKKDLHFKRHIPDEMERNLSYKVQIDVTNMSTYSLSFTLIDGIPQSFQSTFPMNGRVDQLITSTLEYETKASVRGEYEITMLYFRYSSKLGLWKKQMTIDLTNKIKVIPDLTETKQFLENAQKYLLFEGNKIRRHQTGIGDFSQIRNYVVGDDPRKINWRQTAKLRQVMTNEYEPEHGKYITILIDCGRMMGAELSKGNRLEKALEAAHLVAAAALQNGDYVSVLAFAKDVKVFVPPAKGMAHLQTILHSIYNVTVDSAESNYAAVFSFLEAMQKKRSLLLLFSDIRTFLYEEHALLYLERLRQRHLFLMVGIEDVTLQMRTEEKPESVQQAMIKSIAQQQMLFKKKEKIKWERQGLVMIEAKEEHLATAAVSHYIDIMNRNLL</sequence>
<dbReference type="PANTHER" id="PTHR33608">
    <property type="entry name" value="BLL2464 PROTEIN"/>
    <property type="match status" value="1"/>
</dbReference>
<evidence type="ECO:0000313" key="3">
    <source>
        <dbReference type="EMBL" id="MBS4194231.1"/>
    </source>
</evidence>
<evidence type="ECO:0000259" key="2">
    <source>
        <dbReference type="SMART" id="SM00327"/>
    </source>
</evidence>
<organism evidence="3 4">
    <name type="scientific">Lederbergia citri</name>
    <dbReference type="NCBI Taxonomy" id="2833580"/>
    <lineage>
        <taxon>Bacteria</taxon>
        <taxon>Bacillati</taxon>
        <taxon>Bacillota</taxon>
        <taxon>Bacilli</taxon>
        <taxon>Bacillales</taxon>
        <taxon>Bacillaceae</taxon>
        <taxon>Lederbergia</taxon>
    </lineage>
</organism>
<accession>A0A942TAH5</accession>
<evidence type="ECO:0000313" key="4">
    <source>
        <dbReference type="Proteomes" id="UP000681414"/>
    </source>
</evidence>
<evidence type="ECO:0000256" key="1">
    <source>
        <dbReference type="SAM" id="Phobius"/>
    </source>
</evidence>
<dbReference type="SMART" id="SM00327">
    <property type="entry name" value="VWA"/>
    <property type="match status" value="1"/>
</dbReference>